<evidence type="ECO:0000313" key="2">
    <source>
        <dbReference type="EMBL" id="ACM04577.1"/>
    </source>
</evidence>
<reference evidence="2 3" key="1">
    <citation type="journal article" date="2009" name="PLoS ONE">
        <title>Complete genome sequence of the aerobic CO-oxidizing thermophile Thermomicrobium roseum.</title>
        <authorList>
            <person name="Wu D."/>
            <person name="Raymond J."/>
            <person name="Wu M."/>
            <person name="Chatterji S."/>
            <person name="Ren Q."/>
            <person name="Graham J.E."/>
            <person name="Bryant D.A."/>
            <person name="Robb F."/>
            <person name="Colman A."/>
            <person name="Tallon L.J."/>
            <person name="Badger J.H."/>
            <person name="Madupu R."/>
            <person name="Ward N.L."/>
            <person name="Eisen J.A."/>
        </authorList>
    </citation>
    <scope>NUCLEOTIDE SEQUENCE [LARGE SCALE GENOMIC DNA]</scope>
    <source>
        <strain evidence="3">ATCC 27502 / DSM 5159 / P-2</strain>
    </source>
</reference>
<gene>
    <name evidence="2" type="ordered locus">trd_1533</name>
</gene>
<evidence type="ECO:0000313" key="3">
    <source>
        <dbReference type="Proteomes" id="UP000000447"/>
    </source>
</evidence>
<dbReference type="OrthoDB" id="165888at2"/>
<dbReference type="RefSeq" id="WP_015922480.1">
    <property type="nucleotide sequence ID" value="NC_011959.1"/>
</dbReference>
<organism evidence="2 3">
    <name type="scientific">Thermomicrobium roseum (strain ATCC 27502 / DSM 5159 / P-2)</name>
    <dbReference type="NCBI Taxonomy" id="309801"/>
    <lineage>
        <taxon>Bacteria</taxon>
        <taxon>Pseudomonadati</taxon>
        <taxon>Thermomicrobiota</taxon>
        <taxon>Thermomicrobia</taxon>
        <taxon>Thermomicrobiales</taxon>
        <taxon>Thermomicrobiaceae</taxon>
        <taxon>Thermomicrobium</taxon>
    </lineage>
</organism>
<keyword evidence="3" id="KW-1185">Reference proteome</keyword>
<proteinExistence type="predicted"/>
<evidence type="ECO:0000259" key="1">
    <source>
        <dbReference type="Pfam" id="PF09851"/>
    </source>
</evidence>
<feature type="domain" description="SHOCT" evidence="1">
    <location>
        <begin position="38"/>
        <end position="64"/>
    </location>
</feature>
<sequence>MLVFWILILIGLVLLIFWLIRQFTQASGAGGRSGTNRALEILQERYARGEITREEYEAMRRDLLGGSSS</sequence>
<dbReference type="EMBL" id="CP001275">
    <property type="protein sequence ID" value="ACM04577.1"/>
    <property type="molecule type" value="Genomic_DNA"/>
</dbReference>
<dbReference type="Pfam" id="PF09851">
    <property type="entry name" value="SHOCT"/>
    <property type="match status" value="1"/>
</dbReference>
<name>B9KZR3_THERP</name>
<protein>
    <recommendedName>
        <fullName evidence="1">SHOCT domain-containing protein</fullName>
    </recommendedName>
</protein>
<dbReference type="HOGENOM" id="CLU_159099_3_1_0"/>
<dbReference type="eggNOG" id="COG3462">
    <property type="taxonomic scope" value="Bacteria"/>
</dbReference>
<dbReference type="STRING" id="309801.trd_1533"/>
<accession>B9KZR3</accession>
<dbReference type="KEGG" id="tro:trd_1533"/>
<dbReference type="InterPro" id="IPR018649">
    <property type="entry name" value="SHOCT"/>
</dbReference>
<dbReference type="AlphaFoldDB" id="B9KZR3"/>
<dbReference type="Proteomes" id="UP000000447">
    <property type="component" value="Chromosome"/>
</dbReference>